<dbReference type="InterPro" id="IPR014756">
    <property type="entry name" value="Ig_E-set"/>
</dbReference>
<feature type="compositionally biased region" description="Low complexity" evidence="7">
    <location>
        <begin position="209"/>
        <end position="227"/>
    </location>
</feature>
<dbReference type="PANTHER" id="PTHR25462:SF296">
    <property type="entry name" value="MEIOTIC P26, ISOFORM F"/>
    <property type="match status" value="1"/>
</dbReference>
<dbReference type="SMART" id="SM00184">
    <property type="entry name" value="RING"/>
    <property type="match status" value="1"/>
</dbReference>
<sequence>MSFLRSAHYSGASSQQQSRNTGSSRNSSNTQRRDDSRRNSSTPQSSGSNARSSPSGARPKQYRVSPSPKKPLYMADSFSSLWEKITEGVDWDADPISLGFGVSGIISEANEAYEQKDEEKAFILYERYISLWFHIKESKEYTYLFNVFDNMLEETDFGTALDRIDELIPSLESRYSEEQVRSSQAPRETQAGQAQRQILQPLQPPQPAPRNVASSSSSLNSAGSAPSQTSTKTTGATPMQKGRSGESEHNQHKQTKETSQPQQTPLAKKDLHTGIMKGVRENLLCPICLDLFENAKSLPCGHAVCEHCIGEWVASKGGMLTCPTCKNIHTLPSSGVTGLASNFSLNNLVAEWKKIEEGLDSEVAGEDKPPIAGAMPSAVEVLEPTVATITSVFGTVTLQPLLSGVPSAETSFIEKDTRSNRDAKGSTVEFRLQLCDLKGMHLRGRGCDKVEATVLSPTNEKKNVSVSLMERNGDYTLSFIPSKVGIHLVEAYLNNTQVCGSPLKVIVHPSAKFDKIMHLPSKHPLDVVVHGPLIYATDDSEDAYFGTDWEGNLRFLSQDRFDEAVDSYALATSNNRFYITVPNKSCVHVYDLFGNCKNKFGKRVLEAPTGIAVSGAGMIYVADSTSNTIEVFRPNFSHMNSIAAGVNGDTSSLALLALNRAADRLVAVNKGSNCFKIFDAVNMNLVKIITTRVQQALAKPFGVDVDEDGNILVSVTFDPSMQKRRGGHNQGNNKSCTGAVITYNSEGYFLGKFGDNELKNPCGLCIVEDKVLVIDEGAGNSPSLKVYKL</sequence>
<dbReference type="InterPro" id="IPR001841">
    <property type="entry name" value="Znf_RING"/>
</dbReference>
<organism evidence="9 10">
    <name type="scientific">Holothuria leucospilota</name>
    <name type="common">Black long sea cucumber</name>
    <name type="synonym">Mertensiothuria leucospilota</name>
    <dbReference type="NCBI Taxonomy" id="206669"/>
    <lineage>
        <taxon>Eukaryota</taxon>
        <taxon>Metazoa</taxon>
        <taxon>Echinodermata</taxon>
        <taxon>Eleutherozoa</taxon>
        <taxon>Echinozoa</taxon>
        <taxon>Holothuroidea</taxon>
        <taxon>Aspidochirotacea</taxon>
        <taxon>Aspidochirotida</taxon>
        <taxon>Holothuriidae</taxon>
        <taxon>Holothuria</taxon>
    </lineage>
</organism>
<proteinExistence type="predicted"/>
<accession>A0A9Q1HCQ2</accession>
<evidence type="ECO:0000313" key="9">
    <source>
        <dbReference type="EMBL" id="KAJ8044547.1"/>
    </source>
</evidence>
<feature type="region of interest" description="Disordered" evidence="7">
    <location>
        <begin position="174"/>
        <end position="267"/>
    </location>
</feature>
<evidence type="ECO:0000259" key="8">
    <source>
        <dbReference type="PROSITE" id="PS50089"/>
    </source>
</evidence>
<keyword evidence="4" id="KW-0862">Zinc</keyword>
<dbReference type="PROSITE" id="PS00518">
    <property type="entry name" value="ZF_RING_1"/>
    <property type="match status" value="1"/>
</dbReference>
<comment type="caution">
    <text evidence="9">The sequence shown here is derived from an EMBL/GenBank/DDBJ whole genome shotgun (WGS) entry which is preliminary data.</text>
</comment>
<keyword evidence="10" id="KW-1185">Reference proteome</keyword>
<dbReference type="SUPFAM" id="SSF101898">
    <property type="entry name" value="NHL repeat"/>
    <property type="match status" value="1"/>
</dbReference>
<dbReference type="Proteomes" id="UP001152320">
    <property type="component" value="Chromosome 3"/>
</dbReference>
<dbReference type="Pfam" id="PF08969">
    <property type="entry name" value="USP8_dimer"/>
    <property type="match status" value="1"/>
</dbReference>
<reference evidence="9" key="1">
    <citation type="submission" date="2021-10" db="EMBL/GenBank/DDBJ databases">
        <title>Tropical sea cucumber genome reveals ecological adaptation and Cuvierian tubules defense mechanism.</title>
        <authorList>
            <person name="Chen T."/>
        </authorList>
    </citation>
    <scope>NUCLEOTIDE SEQUENCE</scope>
    <source>
        <strain evidence="9">Nanhai2018</strain>
        <tissue evidence="9">Muscle</tissue>
    </source>
</reference>
<dbReference type="Gene3D" id="2.60.40.10">
    <property type="entry name" value="Immunoglobulins"/>
    <property type="match status" value="1"/>
</dbReference>
<dbReference type="GO" id="GO:0008270">
    <property type="term" value="F:zinc ion binding"/>
    <property type="evidence" value="ECO:0007669"/>
    <property type="project" value="UniProtKB-KW"/>
</dbReference>
<feature type="compositionally biased region" description="Polar residues" evidence="7">
    <location>
        <begin position="181"/>
        <end position="192"/>
    </location>
</feature>
<feature type="repeat" description="Filamin" evidence="5">
    <location>
        <begin position="425"/>
        <end position="507"/>
    </location>
</feature>
<dbReference type="SUPFAM" id="SSF140856">
    <property type="entry name" value="USP8 N-terminal domain-like"/>
    <property type="match status" value="1"/>
</dbReference>
<dbReference type="GO" id="GO:0005654">
    <property type="term" value="C:nucleoplasm"/>
    <property type="evidence" value="ECO:0007669"/>
    <property type="project" value="TreeGrafter"/>
</dbReference>
<evidence type="ECO:0000256" key="3">
    <source>
        <dbReference type="ARBA" id="ARBA00022771"/>
    </source>
</evidence>
<dbReference type="PROSITE" id="PS50194">
    <property type="entry name" value="FILAMIN_REPEAT"/>
    <property type="match status" value="1"/>
</dbReference>
<keyword evidence="1" id="KW-0479">Metal-binding</keyword>
<dbReference type="InterPro" id="IPR017868">
    <property type="entry name" value="Filamin/ABP280_repeat-like"/>
</dbReference>
<dbReference type="GO" id="GO:0016579">
    <property type="term" value="P:protein deubiquitination"/>
    <property type="evidence" value="ECO:0007669"/>
    <property type="project" value="UniProtKB-ARBA"/>
</dbReference>
<feature type="region of interest" description="Disordered" evidence="7">
    <location>
        <begin position="1"/>
        <end position="68"/>
    </location>
</feature>
<gene>
    <name evidence="9" type="ORF">HOLleu_07327</name>
</gene>
<evidence type="ECO:0000256" key="6">
    <source>
        <dbReference type="PROSITE-ProRule" id="PRU00175"/>
    </source>
</evidence>
<dbReference type="OrthoDB" id="265776at2759"/>
<dbReference type="EMBL" id="JAIZAY010000003">
    <property type="protein sequence ID" value="KAJ8044547.1"/>
    <property type="molecule type" value="Genomic_DNA"/>
</dbReference>
<evidence type="ECO:0000256" key="5">
    <source>
        <dbReference type="PROSITE-ProRule" id="PRU00087"/>
    </source>
</evidence>
<dbReference type="AlphaFoldDB" id="A0A9Q1HCQ2"/>
<keyword evidence="3 6" id="KW-0863">Zinc-finger</keyword>
<protein>
    <submittedName>
        <fullName evidence="9">Tripartite motif-containing protein 2</fullName>
    </submittedName>
</protein>
<dbReference type="InterPro" id="IPR013083">
    <property type="entry name" value="Znf_RING/FYVE/PHD"/>
</dbReference>
<dbReference type="SUPFAM" id="SSF81296">
    <property type="entry name" value="E set domains"/>
    <property type="match status" value="1"/>
</dbReference>
<dbReference type="PROSITE" id="PS50089">
    <property type="entry name" value="ZF_RING_2"/>
    <property type="match status" value="1"/>
</dbReference>
<dbReference type="PANTHER" id="PTHR25462">
    <property type="entry name" value="BONUS, ISOFORM C-RELATED"/>
    <property type="match status" value="1"/>
</dbReference>
<dbReference type="InterPro" id="IPR027370">
    <property type="entry name" value="Znf-RING_euk"/>
</dbReference>
<evidence type="ECO:0000256" key="4">
    <source>
        <dbReference type="ARBA" id="ARBA00022833"/>
    </source>
</evidence>
<evidence type="ECO:0000256" key="1">
    <source>
        <dbReference type="ARBA" id="ARBA00022723"/>
    </source>
</evidence>
<evidence type="ECO:0000256" key="2">
    <source>
        <dbReference type="ARBA" id="ARBA00022737"/>
    </source>
</evidence>
<dbReference type="InterPro" id="IPR017907">
    <property type="entry name" value="Znf_RING_CS"/>
</dbReference>
<feature type="compositionally biased region" description="Polar residues" evidence="7">
    <location>
        <begin position="228"/>
        <end position="237"/>
    </location>
</feature>
<feature type="domain" description="RING-type" evidence="8">
    <location>
        <begin position="285"/>
        <end position="326"/>
    </location>
</feature>
<dbReference type="InterPro" id="IPR011042">
    <property type="entry name" value="6-blade_b-propeller_TolB-like"/>
</dbReference>
<evidence type="ECO:0000256" key="7">
    <source>
        <dbReference type="SAM" id="MobiDB-lite"/>
    </source>
</evidence>
<dbReference type="InterPro" id="IPR015063">
    <property type="entry name" value="USP8_dimer"/>
</dbReference>
<dbReference type="Gene3D" id="3.30.40.10">
    <property type="entry name" value="Zinc/RING finger domain, C3HC4 (zinc finger)"/>
    <property type="match status" value="1"/>
</dbReference>
<dbReference type="InterPro" id="IPR013783">
    <property type="entry name" value="Ig-like_fold"/>
</dbReference>
<dbReference type="Gene3D" id="1.20.58.80">
    <property type="entry name" value="Phosphotransferase system, lactose/cellobiose-type IIA subunit"/>
    <property type="match status" value="1"/>
</dbReference>
<feature type="compositionally biased region" description="Low complexity" evidence="7">
    <location>
        <begin position="39"/>
        <end position="59"/>
    </location>
</feature>
<dbReference type="Gene3D" id="2.120.10.30">
    <property type="entry name" value="TolB, C-terminal domain"/>
    <property type="match status" value="1"/>
</dbReference>
<evidence type="ECO:0000313" key="10">
    <source>
        <dbReference type="Proteomes" id="UP001152320"/>
    </source>
</evidence>
<feature type="compositionally biased region" description="Low complexity" evidence="7">
    <location>
        <begin position="13"/>
        <end position="30"/>
    </location>
</feature>
<dbReference type="InterPro" id="IPR047153">
    <property type="entry name" value="TRIM45/56/19-like"/>
</dbReference>
<name>A0A9Q1HCQ2_HOLLE</name>
<keyword evidence="2" id="KW-0677">Repeat</keyword>
<dbReference type="SUPFAM" id="SSF57850">
    <property type="entry name" value="RING/U-box"/>
    <property type="match status" value="1"/>
</dbReference>
<dbReference type="GO" id="GO:0061630">
    <property type="term" value="F:ubiquitin protein ligase activity"/>
    <property type="evidence" value="ECO:0007669"/>
    <property type="project" value="TreeGrafter"/>
</dbReference>
<dbReference type="Pfam" id="PF13445">
    <property type="entry name" value="zf-RING_UBOX"/>
    <property type="match status" value="1"/>
</dbReference>
<feature type="compositionally biased region" description="Basic and acidic residues" evidence="7">
    <location>
        <begin position="243"/>
        <end position="256"/>
    </location>
</feature>